<dbReference type="SUPFAM" id="SSF46785">
    <property type="entry name" value="Winged helix' DNA-binding domain"/>
    <property type="match status" value="1"/>
</dbReference>
<dbReference type="InterPro" id="IPR036388">
    <property type="entry name" value="WH-like_DNA-bd_sf"/>
</dbReference>
<accession>A0A089P072</accession>
<evidence type="ECO:0000256" key="1">
    <source>
        <dbReference type="ARBA" id="ARBA00023125"/>
    </source>
</evidence>
<dbReference type="InterPro" id="IPR000944">
    <property type="entry name" value="Tscrpt_reg_Rrf2"/>
</dbReference>
<dbReference type="GO" id="GO:0003700">
    <property type="term" value="F:DNA-binding transcription factor activity"/>
    <property type="evidence" value="ECO:0007669"/>
    <property type="project" value="TreeGrafter"/>
</dbReference>
<reference evidence="2 3" key="1">
    <citation type="journal article" date="2014" name="PLoS ONE">
        <title>Genome Information of Methylobacterium oryzae, a Plant-Probiotic Methylotroph in the Phyllosphere.</title>
        <authorList>
            <person name="Kwak M.J."/>
            <person name="Jeong H."/>
            <person name="Madhaiyan M."/>
            <person name="Lee Y."/>
            <person name="Sa T.M."/>
            <person name="Oh T.K."/>
            <person name="Kim J.F."/>
        </authorList>
    </citation>
    <scope>NUCLEOTIDE SEQUENCE [LARGE SCALE GENOMIC DNA]</scope>
    <source>
        <strain evidence="2 3">CBMB20</strain>
    </source>
</reference>
<evidence type="ECO:0000313" key="2">
    <source>
        <dbReference type="EMBL" id="AIQ93631.1"/>
    </source>
</evidence>
<keyword evidence="3" id="KW-1185">Reference proteome</keyword>
<gene>
    <name evidence="2" type="ORF">MOC_5876</name>
</gene>
<dbReference type="PROSITE" id="PS51197">
    <property type="entry name" value="HTH_RRF2_2"/>
    <property type="match status" value="1"/>
</dbReference>
<proteinExistence type="predicted"/>
<dbReference type="Gene3D" id="1.10.10.10">
    <property type="entry name" value="Winged helix-like DNA-binding domain superfamily/Winged helix DNA-binding domain"/>
    <property type="match status" value="1"/>
</dbReference>
<dbReference type="GO" id="GO:0003677">
    <property type="term" value="F:DNA binding"/>
    <property type="evidence" value="ECO:0007669"/>
    <property type="project" value="UniProtKB-KW"/>
</dbReference>
<dbReference type="EMBL" id="CP003811">
    <property type="protein sequence ID" value="AIQ93631.1"/>
    <property type="molecule type" value="Genomic_DNA"/>
</dbReference>
<dbReference type="HOGENOM" id="CLU_107144_2_1_5"/>
<dbReference type="NCBIfam" id="TIGR00738">
    <property type="entry name" value="rrf2_super"/>
    <property type="match status" value="1"/>
</dbReference>
<dbReference type="Proteomes" id="UP000029492">
    <property type="component" value="Chromosome"/>
</dbReference>
<keyword evidence="1" id="KW-0238">DNA-binding</keyword>
<dbReference type="PANTHER" id="PTHR33221:SF4">
    <property type="entry name" value="HTH-TYPE TRANSCRIPTIONAL REPRESSOR NSRR"/>
    <property type="match status" value="1"/>
</dbReference>
<dbReference type="KEGG" id="mor:MOC_5876"/>
<dbReference type="InterPro" id="IPR036390">
    <property type="entry name" value="WH_DNA-bd_sf"/>
</dbReference>
<sequence length="165" mass="17550">MRLTRFTDYGLRTLIYLGSLGPRQGSIAGVAAAYGISEHHLVKVVHQLGRLGLIRTTRGRGGGLLLGRPADQIRVGDVVRAMEEDLALVPCFAGAACAITPACRLKGVLNEALAAFLAVLDRHTLADLLEPNAGPDLAALLGIDPMPSIDEPASRMLRRPVDPVR</sequence>
<dbReference type="Pfam" id="PF02082">
    <property type="entry name" value="Rrf2"/>
    <property type="match status" value="1"/>
</dbReference>
<protein>
    <submittedName>
        <fullName evidence="2">BadM/Rrf2 family transcriptional regulator</fullName>
    </submittedName>
</protein>
<organism evidence="2 3">
    <name type="scientific">Methylobacterium oryzae CBMB20</name>
    <dbReference type="NCBI Taxonomy" id="693986"/>
    <lineage>
        <taxon>Bacteria</taxon>
        <taxon>Pseudomonadati</taxon>
        <taxon>Pseudomonadota</taxon>
        <taxon>Alphaproteobacteria</taxon>
        <taxon>Hyphomicrobiales</taxon>
        <taxon>Methylobacteriaceae</taxon>
        <taxon>Methylobacterium</taxon>
    </lineage>
</organism>
<name>A0A089P072_9HYPH</name>
<dbReference type="PANTHER" id="PTHR33221">
    <property type="entry name" value="WINGED HELIX-TURN-HELIX TRANSCRIPTIONAL REGULATOR, RRF2 FAMILY"/>
    <property type="match status" value="1"/>
</dbReference>
<dbReference type="GO" id="GO:0005829">
    <property type="term" value="C:cytosol"/>
    <property type="evidence" value="ECO:0007669"/>
    <property type="project" value="TreeGrafter"/>
</dbReference>
<dbReference type="RefSeq" id="WP_052083775.1">
    <property type="nucleotide sequence ID" value="NZ_CP003811.1"/>
</dbReference>
<dbReference type="STRING" id="693986.MOC_5876"/>
<dbReference type="AlphaFoldDB" id="A0A089P072"/>
<evidence type="ECO:0000313" key="3">
    <source>
        <dbReference type="Proteomes" id="UP000029492"/>
    </source>
</evidence>
<dbReference type="eggNOG" id="COG1959">
    <property type="taxonomic scope" value="Bacteria"/>
</dbReference>